<dbReference type="NCBIfam" id="TIGR00750">
    <property type="entry name" value="lao"/>
    <property type="match status" value="1"/>
</dbReference>
<organism evidence="2 3">
    <name type="scientific">Ohtaekwangia koreensis</name>
    <dbReference type="NCBI Taxonomy" id="688867"/>
    <lineage>
        <taxon>Bacteria</taxon>
        <taxon>Pseudomonadati</taxon>
        <taxon>Bacteroidota</taxon>
        <taxon>Cytophagia</taxon>
        <taxon>Cytophagales</taxon>
        <taxon>Fulvivirgaceae</taxon>
        <taxon>Ohtaekwangia</taxon>
    </lineage>
</organism>
<dbReference type="PANTHER" id="PTHR23408">
    <property type="entry name" value="METHYLMALONYL-COA MUTASE"/>
    <property type="match status" value="1"/>
</dbReference>
<dbReference type="Gene3D" id="1.20.5.170">
    <property type="match status" value="1"/>
</dbReference>
<dbReference type="Proteomes" id="UP000190961">
    <property type="component" value="Unassembled WGS sequence"/>
</dbReference>
<keyword evidence="2" id="KW-0808">Transferase</keyword>
<keyword evidence="2" id="KW-0418">Kinase</keyword>
<reference evidence="2 3" key="1">
    <citation type="submission" date="2017-02" db="EMBL/GenBank/DDBJ databases">
        <authorList>
            <person name="Peterson S.W."/>
        </authorList>
    </citation>
    <scope>NUCLEOTIDE SEQUENCE [LARGE SCALE GENOMIC DNA]</scope>
    <source>
        <strain evidence="2 3">DSM 25262</strain>
    </source>
</reference>
<dbReference type="GO" id="GO:0005525">
    <property type="term" value="F:GTP binding"/>
    <property type="evidence" value="ECO:0007669"/>
    <property type="project" value="InterPro"/>
</dbReference>
<dbReference type="Gene3D" id="1.10.287.130">
    <property type="match status" value="1"/>
</dbReference>
<accession>A0A1T5IMJ3</accession>
<dbReference type="PANTHER" id="PTHR23408:SF3">
    <property type="entry name" value="METHYLMALONIC ACIDURIA TYPE A PROTEIN, MITOCHONDRIAL"/>
    <property type="match status" value="1"/>
</dbReference>
<gene>
    <name evidence="2" type="ORF">SAMN05660236_0163</name>
</gene>
<dbReference type="NCBIfam" id="NF006958">
    <property type="entry name" value="PRK09435.1"/>
    <property type="match status" value="1"/>
</dbReference>
<dbReference type="GO" id="GO:0005737">
    <property type="term" value="C:cytoplasm"/>
    <property type="evidence" value="ECO:0007669"/>
    <property type="project" value="TreeGrafter"/>
</dbReference>
<dbReference type="EMBL" id="FUZU01000001">
    <property type="protein sequence ID" value="SKC40183.1"/>
    <property type="molecule type" value="Genomic_DNA"/>
</dbReference>
<name>A0A1T5IMJ3_9BACT</name>
<dbReference type="Gene3D" id="3.40.50.300">
    <property type="entry name" value="P-loop containing nucleotide triphosphate hydrolases"/>
    <property type="match status" value="1"/>
</dbReference>
<dbReference type="SUPFAM" id="SSF52540">
    <property type="entry name" value="P-loop containing nucleoside triphosphate hydrolases"/>
    <property type="match status" value="1"/>
</dbReference>
<dbReference type="GO" id="GO:0016301">
    <property type="term" value="F:kinase activity"/>
    <property type="evidence" value="ECO:0007669"/>
    <property type="project" value="UniProtKB-KW"/>
</dbReference>
<comment type="similarity">
    <text evidence="1">Belongs to the SIMIBI class G3E GTPase family. ArgK/MeaB subfamily.</text>
</comment>
<evidence type="ECO:0000256" key="1">
    <source>
        <dbReference type="ARBA" id="ARBA00009625"/>
    </source>
</evidence>
<dbReference type="InterPro" id="IPR005129">
    <property type="entry name" value="GTPase_ArgK"/>
</dbReference>
<dbReference type="STRING" id="688867.SAMN05660236_0163"/>
<dbReference type="AlphaFoldDB" id="A0A1T5IMJ3"/>
<proteinExistence type="inferred from homology"/>
<evidence type="ECO:0000313" key="2">
    <source>
        <dbReference type="EMBL" id="SKC40183.1"/>
    </source>
</evidence>
<sequence length="336" mass="36496">MKGSLKSKLTIDQLAAGILQGDRVILGQAITLIESTRAADQITGAALLERIISKTGHAIRIGITGVPGVGKSTFIEAFGKHIISQEKKLAVLTIDPSSQLTKGSILGDKTRMEELSKNPNAFIRPTASGNTLGGVAHKTREVMLLCEAAGYDVIIVETVGVGQSEVSVKNMVDFFLLLMLAGAGDELQGIKKGIMEMADGLVITKADGDNTKKATEAMAEYQHAFHLFAAAESGWTPRVLTSSAVTGEGIEETWKMILIYRDQTMASGFFDANRSQQNIAWFQEYFDQLLKDDLQKFDSLQSINKELIKSVGNRTLSSRQAALQYLAAYHEAIRNK</sequence>
<keyword evidence="3" id="KW-1185">Reference proteome</keyword>
<dbReference type="GO" id="GO:0003924">
    <property type="term" value="F:GTPase activity"/>
    <property type="evidence" value="ECO:0007669"/>
    <property type="project" value="InterPro"/>
</dbReference>
<dbReference type="Pfam" id="PF03308">
    <property type="entry name" value="MeaB"/>
    <property type="match status" value="1"/>
</dbReference>
<evidence type="ECO:0000313" key="3">
    <source>
        <dbReference type="Proteomes" id="UP000190961"/>
    </source>
</evidence>
<dbReference type="CDD" id="cd03114">
    <property type="entry name" value="MMAA-like"/>
    <property type="match status" value="1"/>
</dbReference>
<protein>
    <submittedName>
        <fullName evidence="2">LAO/AO transport system kinase</fullName>
    </submittedName>
</protein>
<dbReference type="InterPro" id="IPR027417">
    <property type="entry name" value="P-loop_NTPase"/>
</dbReference>